<feature type="signal peptide" evidence="2">
    <location>
        <begin position="1"/>
        <end position="21"/>
    </location>
</feature>
<reference evidence="3 4" key="1">
    <citation type="journal article" date="2005" name="J. Bacteriol.">
        <title>Complete genome sequence and analysis of the multiresistant nosocomial pathogen Corynebacterium jeikeium K411, a lipid-requiring bacterium of the human skin flora.</title>
        <authorList>
            <person name="Tauch A."/>
            <person name="Kaiser O."/>
            <person name="Hain T."/>
            <person name="Goesmann A."/>
            <person name="Weisshaar B."/>
            <person name="Albersmeier A."/>
            <person name="Bekel T."/>
            <person name="Bischoff N."/>
            <person name="Brune I."/>
            <person name="Chakraborty T."/>
            <person name="Kalinowski J."/>
            <person name="Meyer F."/>
            <person name="Rupp O."/>
            <person name="Schneiker S."/>
            <person name="Viehoever P."/>
            <person name="Puehler A."/>
        </authorList>
    </citation>
    <scope>NUCLEOTIDE SEQUENCE [LARGE SCALE GENOMIC DNA]</scope>
    <source>
        <strain evidence="3 4">K411</strain>
    </source>
</reference>
<feature type="compositionally biased region" description="Low complexity" evidence="1">
    <location>
        <begin position="73"/>
        <end position="106"/>
    </location>
</feature>
<feature type="compositionally biased region" description="Low complexity" evidence="1">
    <location>
        <begin position="49"/>
        <end position="65"/>
    </location>
</feature>
<evidence type="ECO:0000256" key="1">
    <source>
        <dbReference type="SAM" id="MobiDB-lite"/>
    </source>
</evidence>
<evidence type="ECO:0000313" key="4">
    <source>
        <dbReference type="Proteomes" id="UP000000545"/>
    </source>
</evidence>
<feature type="chain" id="PRO_5039316571" evidence="2">
    <location>
        <begin position="22"/>
        <end position="106"/>
    </location>
</feature>
<evidence type="ECO:0000256" key="2">
    <source>
        <dbReference type="SAM" id="SignalP"/>
    </source>
</evidence>
<dbReference type="eggNOG" id="ENOG5031MR0">
    <property type="taxonomic scope" value="Bacteria"/>
</dbReference>
<feature type="region of interest" description="Disordered" evidence="1">
    <location>
        <begin position="22"/>
        <end position="106"/>
    </location>
</feature>
<sequence length="106" mass="10398">MKKFRSATAAALALTTALALSACTPPHEKDGAEREDTATTGPATPSIQSTEEAATEASESQAEATDATEAEETGTSAETEMGGTEMATDNAAATATGAASASGATN</sequence>
<dbReference type="AlphaFoldDB" id="Q4JVC4"/>
<dbReference type="KEGG" id="cjk:jk1069"/>
<feature type="compositionally biased region" description="Polar residues" evidence="1">
    <location>
        <begin position="38"/>
        <end position="48"/>
    </location>
</feature>
<dbReference type="STRING" id="306537.jk1069"/>
<feature type="compositionally biased region" description="Basic and acidic residues" evidence="1">
    <location>
        <begin position="26"/>
        <end position="37"/>
    </location>
</feature>
<dbReference type="HOGENOM" id="CLU_2218657_0_0_11"/>
<keyword evidence="4" id="KW-1185">Reference proteome</keyword>
<name>Q4JVC4_CORJK</name>
<dbReference type="GeneID" id="92738583"/>
<dbReference type="PATRIC" id="fig|306537.10.peg.1081"/>
<organism evidence="3 4">
    <name type="scientific">Corynebacterium jeikeium (strain K411)</name>
    <dbReference type="NCBI Taxonomy" id="306537"/>
    <lineage>
        <taxon>Bacteria</taxon>
        <taxon>Bacillati</taxon>
        <taxon>Actinomycetota</taxon>
        <taxon>Actinomycetes</taxon>
        <taxon>Mycobacteriales</taxon>
        <taxon>Corynebacteriaceae</taxon>
        <taxon>Corynebacterium</taxon>
    </lineage>
</organism>
<accession>Q4JVC4</accession>
<proteinExistence type="predicted"/>
<gene>
    <name evidence="3" type="ordered locus">jk1069</name>
</gene>
<dbReference type="Proteomes" id="UP000000545">
    <property type="component" value="Chromosome"/>
</dbReference>
<dbReference type="EMBL" id="CR931997">
    <property type="protein sequence ID" value="CAI37233.1"/>
    <property type="molecule type" value="Genomic_DNA"/>
</dbReference>
<protein>
    <submittedName>
        <fullName evidence="3">Putative secreted protein</fullName>
    </submittedName>
</protein>
<keyword evidence="2" id="KW-0732">Signal</keyword>
<dbReference type="RefSeq" id="WP_005294995.1">
    <property type="nucleotide sequence ID" value="NC_007164.1"/>
</dbReference>
<dbReference type="PROSITE" id="PS51257">
    <property type="entry name" value="PROKAR_LIPOPROTEIN"/>
    <property type="match status" value="1"/>
</dbReference>
<evidence type="ECO:0000313" key="3">
    <source>
        <dbReference type="EMBL" id="CAI37233.1"/>
    </source>
</evidence>